<sequence>MSADGVSATPDEPAAPTTATDAAARKPRGPEVILVSDAKKCTAAVAAEVPNQCDTKLWVVGRTPEGKYVSPARVTVERRLFLLQSVPDGLVKGEFKQPRWGKFSALKKPDGAPVVKGVDCFEVWCSPEVMRVLVESLIATYLKRRSSSGSTAGSTDAAAAPAAADDADGPDLAALLKFFVGDVFALPTFLRAAEASSVDTDAKATSTSTAETKTKRSDPKPVVDSSEVCSLMPRPARRGLAQALERCADVILYDLAPLAKEEILLGKLEELRRDGAPNWDRVATTGLLKNLRAAFDGFRKLEVRDGEALLQRLRQLDADAHELSQARQRVHAARRHLSNPDLVLGSLEDGQTLIAYVRRLSNLPELDAAALPNNARPLRDVLDAVRRIVEAKMRYSALSKGDAIQAKILAKNGEDYCAGVVNSMSGSRSGTVNEEALVHRLELMCYKKILSGDLGEVYSICLAGDGGTGTAPGSKPVGGQAWAIHVGVSTDVRELFPKKTCGYAQKQLADEEKDARSGTLDFCPTKAPTGHANGASYQAFKRARGPAVRAELKRKRTPANEIFEKESVEVAAEHAAAWRMMSKVEREPYKTAGKAYNASKPEQTEKYLADKKWWNEKQQNYTKCSRAMLNPHQPTLRQSRSAVELMVADERVRENQTLPAFAAAATEAVRTASPTKRAKYAAAADAGAAALAPLQEQASIWGTPEKRTGAVSAARLDEALGAAREHAEWDSPGVGSVPSPYPSPAPARVFDMDAAHREYKGKLN</sequence>
<proteinExistence type="predicted"/>
<comment type="caution">
    <text evidence="2">The sequence shown here is derived from an EMBL/GenBank/DDBJ whole genome shotgun (WGS) entry which is preliminary data.</text>
</comment>
<evidence type="ECO:0000313" key="2">
    <source>
        <dbReference type="EMBL" id="KAK7230979.1"/>
    </source>
</evidence>
<feature type="compositionally biased region" description="Low complexity" evidence="1">
    <location>
        <begin position="8"/>
        <end position="22"/>
    </location>
</feature>
<dbReference type="Proteomes" id="UP001363151">
    <property type="component" value="Unassembled WGS sequence"/>
</dbReference>
<reference evidence="2 3" key="1">
    <citation type="submission" date="2024-03" db="EMBL/GenBank/DDBJ databases">
        <title>Aureococcus anophagefferens CCMP1851 and Kratosvirus quantuckense: Draft genome of a second virus-susceptible host strain in the model system.</title>
        <authorList>
            <person name="Chase E."/>
            <person name="Truchon A.R."/>
            <person name="Schepens W."/>
            <person name="Wilhelm S.W."/>
        </authorList>
    </citation>
    <scope>NUCLEOTIDE SEQUENCE [LARGE SCALE GENOMIC DNA]</scope>
    <source>
        <strain evidence="2 3">CCMP1851</strain>
    </source>
</reference>
<evidence type="ECO:0000256" key="1">
    <source>
        <dbReference type="SAM" id="MobiDB-lite"/>
    </source>
</evidence>
<feature type="region of interest" description="Disordered" evidence="1">
    <location>
        <begin position="1"/>
        <end position="28"/>
    </location>
</feature>
<evidence type="ECO:0000313" key="3">
    <source>
        <dbReference type="Proteomes" id="UP001363151"/>
    </source>
</evidence>
<keyword evidence="3" id="KW-1185">Reference proteome</keyword>
<protein>
    <submittedName>
        <fullName evidence="2">Major facilitator superfamily protein</fullName>
    </submittedName>
</protein>
<gene>
    <name evidence="2" type="ORF">SO694_00077179</name>
</gene>
<feature type="region of interest" description="Disordered" evidence="1">
    <location>
        <begin position="200"/>
        <end position="226"/>
    </location>
</feature>
<feature type="compositionally biased region" description="Low complexity" evidence="1">
    <location>
        <begin position="200"/>
        <end position="211"/>
    </location>
</feature>
<dbReference type="EMBL" id="JBBJCI010000421">
    <property type="protein sequence ID" value="KAK7230979.1"/>
    <property type="molecule type" value="Genomic_DNA"/>
</dbReference>
<feature type="compositionally biased region" description="Basic and acidic residues" evidence="1">
    <location>
        <begin position="212"/>
        <end position="221"/>
    </location>
</feature>
<organism evidence="2 3">
    <name type="scientific">Aureococcus anophagefferens</name>
    <name type="common">Harmful bloom alga</name>
    <dbReference type="NCBI Taxonomy" id="44056"/>
    <lineage>
        <taxon>Eukaryota</taxon>
        <taxon>Sar</taxon>
        <taxon>Stramenopiles</taxon>
        <taxon>Ochrophyta</taxon>
        <taxon>Pelagophyceae</taxon>
        <taxon>Pelagomonadales</taxon>
        <taxon>Pelagomonadaceae</taxon>
        <taxon>Aureococcus</taxon>
    </lineage>
</organism>
<name>A0ABR1FHQ8_AURAN</name>
<accession>A0ABR1FHQ8</accession>
<feature type="region of interest" description="Disordered" evidence="1">
    <location>
        <begin position="726"/>
        <end position="748"/>
    </location>
</feature>